<proteinExistence type="predicted"/>
<evidence type="ECO:0000313" key="4">
    <source>
        <dbReference type="Proteomes" id="UP000247005"/>
    </source>
</evidence>
<reference evidence="3 4" key="1">
    <citation type="submission" date="2018-01" db="EMBL/GenBank/DDBJ databases">
        <title>Superficieibacter electus gen. nov., sp. nov., an extended-spectrum beta-lactamase possessing member of the Enterobacteriaceae family, isolated from intensive care unit surfaces.</title>
        <authorList>
            <person name="Potter R.F."/>
            <person name="D'Souza A.W."/>
        </authorList>
    </citation>
    <scope>NUCLEOTIDE SEQUENCE [LARGE SCALE GENOMIC DNA]</scope>
    <source>
        <strain evidence="2 4">BP-1</strain>
        <strain evidence="1 3">BP-2</strain>
    </source>
</reference>
<dbReference type="EMBL" id="PQGD01000019">
    <property type="protein sequence ID" value="POP44744.1"/>
    <property type="molecule type" value="Genomic_DNA"/>
</dbReference>
<dbReference type="AlphaFoldDB" id="A0A2P5GK80"/>
<organism evidence="2 4">
    <name type="scientific">Superficieibacter electus</name>
    <dbReference type="NCBI Taxonomy" id="2022662"/>
    <lineage>
        <taxon>Bacteria</taxon>
        <taxon>Pseudomonadati</taxon>
        <taxon>Pseudomonadota</taxon>
        <taxon>Gammaproteobacteria</taxon>
        <taxon>Enterobacterales</taxon>
        <taxon>Enterobacteriaceae</taxon>
        <taxon>Superficieibacter</taxon>
    </lineage>
</organism>
<dbReference type="Proteomes" id="UP000247005">
    <property type="component" value="Unassembled WGS sequence"/>
</dbReference>
<evidence type="ECO:0000313" key="1">
    <source>
        <dbReference type="EMBL" id="POP43191.1"/>
    </source>
</evidence>
<dbReference type="EMBL" id="PQGE01000015">
    <property type="protein sequence ID" value="POP43191.1"/>
    <property type="molecule type" value="Genomic_DNA"/>
</dbReference>
<keyword evidence="3" id="KW-1185">Reference proteome</keyword>
<evidence type="ECO:0000313" key="3">
    <source>
        <dbReference type="Proteomes" id="UP000237073"/>
    </source>
</evidence>
<accession>A0A2P5GK80</accession>
<evidence type="ECO:0000313" key="2">
    <source>
        <dbReference type="EMBL" id="POP44744.1"/>
    </source>
</evidence>
<dbReference type="Proteomes" id="UP000237073">
    <property type="component" value="Unassembled WGS sequence"/>
</dbReference>
<gene>
    <name evidence="2" type="ORF">CHU32_20580</name>
    <name evidence="1" type="ORF">CHU33_16660</name>
</gene>
<comment type="caution">
    <text evidence="2">The sequence shown here is derived from an EMBL/GenBank/DDBJ whole genome shotgun (WGS) entry which is preliminary data.</text>
</comment>
<name>A0A2P5GK80_9ENTR</name>
<protein>
    <submittedName>
        <fullName evidence="2">Uncharacterized protein</fullName>
    </submittedName>
</protein>
<sequence>MPGGAALTRPTGRGKIIQYQPIVMPGGAALTRPTSRGKIVQYQPIVMPVGAALTRPTGRMMAYTVNNECRPVQAPAPPGKGAPGP</sequence>